<dbReference type="EMBL" id="CR940347">
    <property type="protein sequence ID" value="CAI72948.1"/>
    <property type="molecule type" value="Genomic_DNA"/>
</dbReference>
<feature type="compositionally biased region" description="Polar residues" evidence="5">
    <location>
        <begin position="659"/>
        <end position="670"/>
    </location>
</feature>
<accession>Q4UIZ1</accession>
<dbReference type="VEuPathDB" id="PiroplasmaDB:TA16590"/>
<evidence type="ECO:0000313" key="8">
    <source>
        <dbReference type="Proteomes" id="UP000001950"/>
    </source>
</evidence>
<dbReference type="STRING" id="5874.Q4UIZ1"/>
<feature type="region of interest" description="Disordered" evidence="5">
    <location>
        <begin position="659"/>
        <end position="701"/>
    </location>
</feature>
<dbReference type="OMA" id="RETCECK"/>
<keyword evidence="8" id="KW-1185">Reference proteome</keyword>
<feature type="compositionally biased region" description="Acidic residues" evidence="5">
    <location>
        <begin position="682"/>
        <end position="701"/>
    </location>
</feature>
<dbReference type="PROSITE" id="PS50275">
    <property type="entry name" value="SAC"/>
    <property type="match status" value="1"/>
</dbReference>
<dbReference type="PANTHER" id="PTHR11200">
    <property type="entry name" value="INOSITOL 5-PHOSPHATASE"/>
    <property type="match status" value="1"/>
</dbReference>
<dbReference type="InterPro" id="IPR046985">
    <property type="entry name" value="IP5"/>
</dbReference>
<protein>
    <recommendedName>
        <fullName evidence="3">phosphoinositide 5-phosphatase</fullName>
        <ecNumber evidence="3">3.1.3.36</ecNumber>
    </recommendedName>
</protein>
<dbReference type="PANTHER" id="PTHR11200:SF275">
    <property type="entry name" value="LD06095P"/>
    <property type="match status" value="1"/>
</dbReference>
<dbReference type="GO" id="GO:0046856">
    <property type="term" value="P:phosphatidylinositol dephosphorylation"/>
    <property type="evidence" value="ECO:0007669"/>
    <property type="project" value="InterPro"/>
</dbReference>
<dbReference type="GeneID" id="3864268"/>
<dbReference type="OrthoDB" id="405996at2759"/>
<evidence type="ECO:0000256" key="4">
    <source>
        <dbReference type="ARBA" id="ARBA00022801"/>
    </source>
</evidence>
<name>Q4UIZ1_THEAN</name>
<evidence type="ECO:0000256" key="5">
    <source>
        <dbReference type="SAM" id="MobiDB-lite"/>
    </source>
</evidence>
<dbReference type="EC" id="3.1.3.36" evidence="3"/>
<comment type="similarity">
    <text evidence="1">Belongs to the synaptojanin family.</text>
</comment>
<dbReference type="InterPro" id="IPR002013">
    <property type="entry name" value="SAC_dom"/>
</dbReference>
<feature type="domain" description="SAC" evidence="6">
    <location>
        <begin position="194"/>
        <end position="584"/>
    </location>
</feature>
<evidence type="ECO:0000313" key="7">
    <source>
        <dbReference type="EMBL" id="CAI72948.1"/>
    </source>
</evidence>
<evidence type="ECO:0000256" key="3">
    <source>
        <dbReference type="ARBA" id="ARBA00013044"/>
    </source>
</evidence>
<dbReference type="RefSeq" id="XP_953626.1">
    <property type="nucleotide sequence ID" value="XM_948533.1"/>
</dbReference>
<dbReference type="Proteomes" id="UP000001950">
    <property type="component" value="Chromosome 1"/>
</dbReference>
<sequence>MDGVYILRTFTSWYSITLSTGNEQYSQDSSEVFSEFKEFVSGYGTKQLWIDRSTCHITESLVSLTDEEPIEQTSINAFLGVVEVLNTYHLAVVVQSELVTELDLPNLSLDKAERGRIYTIKQARFFPINSSSFVYTPMNLVNVTNFGNLSNFTNLKNFGNVGNLGNIAVSGCGEQVELTTEVYRIIENLEKILSTGYFYSFDTDLTRSLQNLYSHKYFPINKSNPVLNTKSSDDSNKDKSSNEILYNISDEEYNWCYNMSKNIPKGWTTVLIQGFVGYITSEVDGDFVEILLIGRRNVKRSGTRFVARGIDEQGNTANSVETEMRVRINFKDWYSYVQCRGSVPIFWEQLNFTAPVNLYNHHLNIDAFSNHINQLKERYEPLELVLFINLLDIKDNERILTNSFQNLVQQYSRNNPVKSDNGSGDVGGMVKLVMENYNYNVNAKWCTNDVLIDYISENLLTHLNTISYFHETYGHKNDGDSGDRKVELQKGVVRTNCLDCLDRTNIFQYVLSWVIFNNILQNHTKRGFETGNKVSSVDQSQQLITPINNSGMDEDSELENNDLLNKFTQLWCDHGDYISIHYSGTQSTLSERVKQNNTSINSLLHYGKTMVQRVYSSVFQDSQRQQIYDILTSYNYNGVGREPLKRSLLYSKYYIQDPFSQADNPQNDSGLSDPPQGLNQGEGDEEDNLEDEDEEDEENIDVDLEVSSIFDRLNDKISKITGKSKPKPELLDFQPDSTDVKDGEYNEEMMRLNSDDLKVWFGSWNIGAHVVEVDDNLINWIELDTLQCDLYVFSFQEFVELNFINIATGKRDENKENEFERLIENVFEIATDEKYYKVSSIAMTGLYLVIYAKLSLKPHIKELLNTNVKTGLNLNIGNKGCVGIRFKIYDHHMSFLNLHLNFGKNLNISRIDLIDYVLKNSFKDHNISVLEDDLFVLGGDFNFRIQLDKDVVINHLKRLEFAKLFQYDEFNMSKMIGIPVLQYLNEPKIQFLPTYKYKDGTKFYTTKRSPAWCDRIIYGGKLNQKQKVHVLNYKRNDNLIMCSSTSSSSTSSLKLYLHNTTITTTKDGLIAIATIKVTKQGGSTPYSGDINSITANLGKTGTQLQTNSPLNGGDILNLNGEAAVAGSAPITIKGTIIVTKSGTLGGSLTLNGRLAGKLTLENGSGNIKVTIGTGNTLNATNPTNLELAGINVTGGSNLKGTATITITTTKPTDDLTNITGPVNITISKLTKADGGQLRVSTTLNQGDTLILVGTATAGTKRLNVSGTIKITGTGQLSSPLTFGGDITGSLNQFTNATDGVKVTGSGTLTLNGAKLPVLKNTNFSLTSDNKRALTSRLVTKSTISVGTKTNPGKVTISGLTIVPVCTTITGTSSSNGLKADLTDVTFTQTATGLTKYTGQNIDLSTGLSNATVEITKDKVKNLSGGTPLQTGTNLDPDDTLNLKITPQSGTGTKLEGKIHVKSDGKSLGNNLNLAGGIETSINGLNGSGGTLTGSVTITNMKYDPNEFHVNHQSDSCVLVPLNYI</sequence>
<dbReference type="GO" id="GO:0004439">
    <property type="term" value="F:phosphatidylinositol-4,5-bisphosphate 5-phosphatase activity"/>
    <property type="evidence" value="ECO:0007669"/>
    <property type="project" value="UniProtKB-EC"/>
</dbReference>
<dbReference type="InParanoid" id="Q4UIZ1"/>
<organism evidence="7 8">
    <name type="scientific">Theileria annulata</name>
    <dbReference type="NCBI Taxonomy" id="5874"/>
    <lineage>
        <taxon>Eukaryota</taxon>
        <taxon>Sar</taxon>
        <taxon>Alveolata</taxon>
        <taxon>Apicomplexa</taxon>
        <taxon>Aconoidasida</taxon>
        <taxon>Piroplasmida</taxon>
        <taxon>Theileriidae</taxon>
        <taxon>Theileria</taxon>
    </lineage>
</organism>
<dbReference type="InterPro" id="IPR036691">
    <property type="entry name" value="Endo/exonu/phosph_ase_sf"/>
</dbReference>
<keyword evidence="4" id="KW-0378">Hydrolase</keyword>
<dbReference type="SMART" id="SM00128">
    <property type="entry name" value="IPPc"/>
    <property type="match status" value="1"/>
</dbReference>
<dbReference type="Gene3D" id="3.60.10.10">
    <property type="entry name" value="Endonuclease/exonuclease/phosphatase"/>
    <property type="match status" value="1"/>
</dbReference>
<evidence type="ECO:0000259" key="6">
    <source>
        <dbReference type="PROSITE" id="PS50275"/>
    </source>
</evidence>
<dbReference type="Pfam" id="PF02383">
    <property type="entry name" value="Syja_N"/>
    <property type="match status" value="1"/>
</dbReference>
<dbReference type="KEGG" id="tan:TA16590"/>
<comment type="similarity">
    <text evidence="2">In the central section; belongs to the inositol 1,4,5-trisphosphate 5-phosphatase family.</text>
</comment>
<reference evidence="7 8" key="1">
    <citation type="journal article" date="2005" name="Science">
        <title>Genome of the host-cell transforming parasite Theileria annulata compared with T. parva.</title>
        <authorList>
            <person name="Pain A."/>
            <person name="Renauld H."/>
            <person name="Berriman M."/>
            <person name="Murphy L."/>
            <person name="Yeats C.A."/>
            <person name="Weir W."/>
            <person name="Kerhornou A."/>
            <person name="Aslett M."/>
            <person name="Bishop R."/>
            <person name="Bouchier C."/>
            <person name="Cochet M."/>
            <person name="Coulson R.M.R."/>
            <person name="Cronin A."/>
            <person name="de Villiers E.P."/>
            <person name="Fraser A."/>
            <person name="Fosker N."/>
            <person name="Gardner M."/>
            <person name="Goble A."/>
            <person name="Griffiths-Jones S."/>
            <person name="Harris D.E."/>
            <person name="Katzer F."/>
            <person name="Larke N."/>
            <person name="Lord A."/>
            <person name="Maser P."/>
            <person name="McKellar S."/>
            <person name="Mooney P."/>
            <person name="Morton F."/>
            <person name="Nene V."/>
            <person name="O'Neil S."/>
            <person name="Price C."/>
            <person name="Quail M.A."/>
            <person name="Rabbinowitsch E."/>
            <person name="Rawlings N.D."/>
            <person name="Rutter S."/>
            <person name="Saunders D."/>
            <person name="Seeger K."/>
            <person name="Shah T."/>
            <person name="Squares R."/>
            <person name="Squares S."/>
            <person name="Tivey A."/>
            <person name="Walker A.R."/>
            <person name="Woodward J."/>
            <person name="Dobbelaere D.A.E."/>
            <person name="Langsley G."/>
            <person name="Rajandream M.A."/>
            <person name="McKeever D."/>
            <person name="Shiels B."/>
            <person name="Tait A."/>
            <person name="Barrell B.G."/>
            <person name="Hall N."/>
        </authorList>
    </citation>
    <scope>NUCLEOTIDE SEQUENCE [LARGE SCALE GENOMIC DNA]</scope>
    <source>
        <strain evidence="8">Ankara</strain>
    </source>
</reference>
<gene>
    <name evidence="7" type="ORF">TA16590</name>
</gene>
<dbReference type="Pfam" id="PF22669">
    <property type="entry name" value="Exo_endo_phos2"/>
    <property type="match status" value="1"/>
</dbReference>
<dbReference type="eggNOG" id="KOG0566">
    <property type="taxonomic scope" value="Eukaryota"/>
</dbReference>
<dbReference type="InterPro" id="IPR000300">
    <property type="entry name" value="IPPc"/>
</dbReference>
<evidence type="ECO:0000256" key="2">
    <source>
        <dbReference type="ARBA" id="ARBA00009678"/>
    </source>
</evidence>
<dbReference type="SUPFAM" id="SSF56219">
    <property type="entry name" value="DNase I-like"/>
    <property type="match status" value="1"/>
</dbReference>
<proteinExistence type="inferred from homology"/>
<evidence type="ECO:0000256" key="1">
    <source>
        <dbReference type="ARBA" id="ARBA00008943"/>
    </source>
</evidence>